<feature type="coiled-coil region" evidence="6">
    <location>
        <begin position="126"/>
        <end position="153"/>
    </location>
</feature>
<keyword evidence="9" id="KW-1185">Reference proteome</keyword>
<evidence type="ECO:0000256" key="2">
    <source>
        <dbReference type="ARBA" id="ARBA00022473"/>
    </source>
</evidence>
<dbReference type="GO" id="GO:0030154">
    <property type="term" value="P:cell differentiation"/>
    <property type="evidence" value="ECO:0007669"/>
    <property type="project" value="UniProtKB-KW"/>
</dbReference>
<comment type="similarity">
    <text evidence="1">Belongs to the FLX family.</text>
</comment>
<evidence type="ECO:0000256" key="1">
    <source>
        <dbReference type="ARBA" id="ARBA00005405"/>
    </source>
</evidence>
<evidence type="ECO:0008006" key="10">
    <source>
        <dbReference type="Google" id="ProtNLM"/>
    </source>
</evidence>
<feature type="region of interest" description="Disordered" evidence="7">
    <location>
        <begin position="1"/>
        <end position="26"/>
    </location>
</feature>
<keyword evidence="5" id="KW-0287">Flowering</keyword>
<evidence type="ECO:0000256" key="3">
    <source>
        <dbReference type="ARBA" id="ARBA00022782"/>
    </source>
</evidence>
<gene>
    <name evidence="8" type="ORF">IFM89_021642</name>
</gene>
<dbReference type="AlphaFoldDB" id="A0A835M8Z2"/>
<dbReference type="Proteomes" id="UP000631114">
    <property type="component" value="Unassembled WGS sequence"/>
</dbReference>
<accession>A0A835M8Z2</accession>
<evidence type="ECO:0000256" key="7">
    <source>
        <dbReference type="SAM" id="MobiDB-lite"/>
    </source>
</evidence>
<name>A0A835M8Z2_9MAGN</name>
<keyword evidence="3" id="KW-0221">Differentiation</keyword>
<evidence type="ECO:0000256" key="6">
    <source>
        <dbReference type="SAM" id="Coils"/>
    </source>
</evidence>
<feature type="coiled-coil region" evidence="6">
    <location>
        <begin position="185"/>
        <end position="212"/>
    </location>
</feature>
<reference evidence="8 9" key="1">
    <citation type="submission" date="2020-10" db="EMBL/GenBank/DDBJ databases">
        <title>The Coptis chinensis genome and diversification of protoberbering-type alkaloids.</title>
        <authorList>
            <person name="Wang B."/>
            <person name="Shu S."/>
            <person name="Song C."/>
            <person name="Liu Y."/>
        </authorList>
    </citation>
    <scope>NUCLEOTIDE SEQUENCE [LARGE SCALE GENOMIC DNA]</scope>
    <source>
        <strain evidence="8">HL-2020</strain>
        <tissue evidence="8">Leaf</tissue>
    </source>
</reference>
<keyword evidence="2" id="KW-0217">Developmental protein</keyword>
<dbReference type="PANTHER" id="PTHR33405:SF20">
    <property type="entry name" value="PROTEIN FLX-LIKE 3"/>
    <property type="match status" value="1"/>
</dbReference>
<protein>
    <recommendedName>
        <fullName evidence="10">Protein FLX-like 3</fullName>
    </recommendedName>
</protein>
<dbReference type="PANTHER" id="PTHR33405">
    <property type="entry name" value="PROTEIN FLX-LIKE 2"/>
    <property type="match status" value="1"/>
</dbReference>
<dbReference type="OrthoDB" id="2018286at2759"/>
<dbReference type="InterPro" id="IPR040353">
    <property type="entry name" value="FLX/FLX-like"/>
</dbReference>
<keyword evidence="4 6" id="KW-0175">Coiled coil</keyword>
<evidence type="ECO:0000256" key="4">
    <source>
        <dbReference type="ARBA" id="ARBA00023054"/>
    </source>
</evidence>
<dbReference type="EMBL" id="JADFTS010000003">
    <property type="protein sequence ID" value="KAF9615071.1"/>
    <property type="molecule type" value="Genomic_DNA"/>
</dbReference>
<proteinExistence type="inferred from homology"/>
<evidence type="ECO:0000313" key="9">
    <source>
        <dbReference type="Proteomes" id="UP000631114"/>
    </source>
</evidence>
<evidence type="ECO:0000256" key="5">
    <source>
        <dbReference type="ARBA" id="ARBA00023089"/>
    </source>
</evidence>
<evidence type="ECO:0000313" key="8">
    <source>
        <dbReference type="EMBL" id="KAF9615071.1"/>
    </source>
</evidence>
<feature type="coiled-coil region" evidence="6">
    <location>
        <begin position="70"/>
        <end position="97"/>
    </location>
</feature>
<sequence>MSGRNRMARHGMEHGRRGYPPETPYARPMPRPPHPAMLEEELEMQHVEMRRLLEDNRRLAEDRMVMHRELGGAKEELHRMNIAIAEIRAEKDAHTRELLEKGMKLEADLRAVEPLRNEAIQLRGEVQKLNTVKQDLSGQVHKLTQELTKTQADNKQMHRMKAEVEGLHQELLRARTAFEYEKKANVELMEQRQAMEKNLVSMAREVEKLRADLTSSDGRPWGAGGGYSGIKLGSPEGGFPAYGDPYGLHSGIADKGPLFGMGSGPWAGLEKPRLGRR</sequence>
<organism evidence="8 9">
    <name type="scientific">Coptis chinensis</name>
    <dbReference type="NCBI Taxonomy" id="261450"/>
    <lineage>
        <taxon>Eukaryota</taxon>
        <taxon>Viridiplantae</taxon>
        <taxon>Streptophyta</taxon>
        <taxon>Embryophyta</taxon>
        <taxon>Tracheophyta</taxon>
        <taxon>Spermatophyta</taxon>
        <taxon>Magnoliopsida</taxon>
        <taxon>Ranunculales</taxon>
        <taxon>Ranunculaceae</taxon>
        <taxon>Coptidoideae</taxon>
        <taxon>Coptis</taxon>
    </lineage>
</organism>
<dbReference type="GO" id="GO:0009908">
    <property type="term" value="P:flower development"/>
    <property type="evidence" value="ECO:0007669"/>
    <property type="project" value="UniProtKB-KW"/>
</dbReference>
<comment type="caution">
    <text evidence="8">The sequence shown here is derived from an EMBL/GenBank/DDBJ whole genome shotgun (WGS) entry which is preliminary data.</text>
</comment>